<proteinExistence type="predicted"/>
<sequence>MNASPDNTVQALALRREAETAASALPPLLVAAEQLAATVQMGVHGRRRSGTGEEFWQYRPAHSGDEARFVDWRRSGRSDAQYVREREWQLAQSVHLWVDDAASMSFTGAESGRAARVTKSERARVLALALSVLMIRGGERVGLTGVAAPPRPGRAQLMALAALLSAPNAQVDYGSPQVAGVVTQSRAVFLSDFLGDLGPIETALGQLADRNVTGVMLQVLDPDEEAFPYDGRTIFQSMSGALVHETRKAGDLKARYQDRLAARRDALTRLAQSAGWQFSTHHTGDPAQSALLWLYSALGRGRG</sequence>
<dbReference type="eggNOG" id="COG1721">
    <property type="taxonomic scope" value="Bacteria"/>
</dbReference>
<organism evidence="2 3">
    <name type="scientific">Thioclava indica</name>
    <dbReference type="NCBI Taxonomy" id="1353528"/>
    <lineage>
        <taxon>Bacteria</taxon>
        <taxon>Pseudomonadati</taxon>
        <taxon>Pseudomonadota</taxon>
        <taxon>Alphaproteobacteria</taxon>
        <taxon>Rhodobacterales</taxon>
        <taxon>Paracoccaceae</taxon>
        <taxon>Thioclava</taxon>
    </lineage>
</organism>
<dbReference type="EMBL" id="AUNB01000024">
    <property type="protein sequence ID" value="KEO60061.1"/>
    <property type="molecule type" value="Genomic_DNA"/>
</dbReference>
<feature type="domain" description="DUF58" evidence="1">
    <location>
        <begin position="57"/>
        <end position="264"/>
    </location>
</feature>
<dbReference type="STRING" id="1353528.DT23_14775"/>
<name>A0A074JR18_9RHOB</name>
<evidence type="ECO:0000313" key="2">
    <source>
        <dbReference type="EMBL" id="KEO60061.1"/>
    </source>
</evidence>
<dbReference type="Proteomes" id="UP000027471">
    <property type="component" value="Unassembled WGS sequence"/>
</dbReference>
<dbReference type="AlphaFoldDB" id="A0A074JR18"/>
<keyword evidence="3" id="KW-1185">Reference proteome</keyword>
<evidence type="ECO:0000259" key="1">
    <source>
        <dbReference type="Pfam" id="PF01882"/>
    </source>
</evidence>
<evidence type="ECO:0000313" key="3">
    <source>
        <dbReference type="Proteomes" id="UP000027471"/>
    </source>
</evidence>
<dbReference type="PANTHER" id="PTHR33608:SF6">
    <property type="entry name" value="BLL2464 PROTEIN"/>
    <property type="match status" value="1"/>
</dbReference>
<dbReference type="InterPro" id="IPR002881">
    <property type="entry name" value="DUF58"/>
</dbReference>
<reference evidence="2 3" key="1">
    <citation type="journal article" date="2015" name="Antonie Van Leeuwenhoek">
        <title>Thioclava indica sp. nov., isolated from surface seawater of the Indian Ocean.</title>
        <authorList>
            <person name="Liu Y."/>
            <person name="Lai Q."/>
            <person name="Du J."/>
            <person name="Xu H."/>
            <person name="Jiang L."/>
            <person name="Shao Z."/>
        </authorList>
    </citation>
    <scope>NUCLEOTIDE SEQUENCE [LARGE SCALE GENOMIC DNA]</scope>
    <source>
        <strain evidence="2 3">DT23-4</strain>
    </source>
</reference>
<accession>A0A074JR18</accession>
<dbReference type="RefSeq" id="WP_240473578.1">
    <property type="nucleotide sequence ID" value="NZ_AUNB01000024.1"/>
</dbReference>
<protein>
    <recommendedName>
        <fullName evidence="1">DUF58 domain-containing protein</fullName>
    </recommendedName>
</protein>
<comment type="caution">
    <text evidence="2">The sequence shown here is derived from an EMBL/GenBank/DDBJ whole genome shotgun (WGS) entry which is preliminary data.</text>
</comment>
<dbReference type="PANTHER" id="PTHR33608">
    <property type="entry name" value="BLL2464 PROTEIN"/>
    <property type="match status" value="1"/>
</dbReference>
<gene>
    <name evidence="2" type="ORF">DT23_14775</name>
</gene>
<dbReference type="Pfam" id="PF01882">
    <property type="entry name" value="DUF58"/>
    <property type="match status" value="1"/>
</dbReference>